<dbReference type="FunFam" id="3.30.70.270:FF:000001">
    <property type="entry name" value="Diguanylate cyclase domain protein"/>
    <property type="match status" value="1"/>
</dbReference>
<gene>
    <name evidence="5" type="ORF">BJF93_08665</name>
</gene>
<dbReference type="Proteomes" id="UP000186364">
    <property type="component" value="Unassembled WGS sequence"/>
</dbReference>
<dbReference type="CDD" id="cd01949">
    <property type="entry name" value="GGDEF"/>
    <property type="match status" value="1"/>
</dbReference>
<dbReference type="AlphaFoldDB" id="A0A1Q9B109"/>
<dbReference type="PROSITE" id="PS50887">
    <property type="entry name" value="GGDEF"/>
    <property type="match status" value="1"/>
</dbReference>
<keyword evidence="3" id="KW-1133">Transmembrane helix</keyword>
<dbReference type="Pfam" id="PF00990">
    <property type="entry name" value="GGDEF"/>
    <property type="match status" value="1"/>
</dbReference>
<comment type="catalytic activity">
    <reaction evidence="2">
        <text>2 GTP = 3',3'-c-di-GMP + 2 diphosphate</text>
        <dbReference type="Rhea" id="RHEA:24898"/>
        <dbReference type="ChEBI" id="CHEBI:33019"/>
        <dbReference type="ChEBI" id="CHEBI:37565"/>
        <dbReference type="ChEBI" id="CHEBI:58805"/>
        <dbReference type="EC" id="2.7.7.65"/>
    </reaction>
</comment>
<sequence length="594" mass="65504">MNRKLRSIGDIARLDGLFRLGVIVTLLCTGIFAAVVLSRSYRDFVTANDDLRQIERYRLVLDVSSRLSSERNPSHLIIGAGSTAPPVLIQKLATRRARADQGLRDLVQALPEARDPTSETAKILDRLHTALSTARGRIDALAVLPTAQLTSDALQEAVDKELVVSDLYEELIDMQARRLSREDGDLTSTVFFGRMLAELRDYSGRLRAAVIVPLTLGEPLPLANIIAARRMEGRVLQLWSMIEQDLAAETDLRMADTINAVRVGFLQDGLALLNRVIFDSIEKKPYSINAIQMTEEFGRVLRPLDVAREAILGAMLERFEARRWAALMKIASFAAMTVLIAVILLAMSRLLARAIFAPLVTAHDAVMQLSRGERLAAAGDRLHRGELAELFTALDALDQRLAERERLLQQTMRMSETDALTGLHNRRALELIVRQRERDQRQTALILIDIDRFKAINDTHGHLTGDDILVGLAKHLERVRDASGAIATVARFGGEEFAILTVAGELEQAAVMAETLRRSIADLSFELPGKAPLRITASFGVAVGPSDFQAWQSIMAAADAALYKAKETGRNRVCIDAEGSVLSDERTSAARLRA</sequence>
<dbReference type="GO" id="GO:0052621">
    <property type="term" value="F:diguanylate cyclase activity"/>
    <property type="evidence" value="ECO:0007669"/>
    <property type="project" value="UniProtKB-EC"/>
</dbReference>
<dbReference type="NCBIfam" id="TIGR00254">
    <property type="entry name" value="GGDEF"/>
    <property type="match status" value="1"/>
</dbReference>
<accession>A0A1Q9B109</accession>
<organism evidence="5 6">
    <name type="scientific">Xaviernesmea oryzae</name>
    <dbReference type="NCBI Taxonomy" id="464029"/>
    <lineage>
        <taxon>Bacteria</taxon>
        <taxon>Pseudomonadati</taxon>
        <taxon>Pseudomonadota</taxon>
        <taxon>Alphaproteobacteria</taxon>
        <taxon>Hyphomicrobiales</taxon>
        <taxon>Rhizobiaceae</taxon>
        <taxon>Rhizobium/Agrobacterium group</taxon>
        <taxon>Xaviernesmea</taxon>
    </lineage>
</organism>
<evidence type="ECO:0000256" key="2">
    <source>
        <dbReference type="ARBA" id="ARBA00034247"/>
    </source>
</evidence>
<dbReference type="Gene3D" id="3.30.70.270">
    <property type="match status" value="1"/>
</dbReference>
<dbReference type="InterPro" id="IPR029787">
    <property type="entry name" value="Nucleotide_cyclase"/>
</dbReference>
<dbReference type="PANTHER" id="PTHR45138">
    <property type="entry name" value="REGULATORY COMPONENTS OF SENSORY TRANSDUCTION SYSTEM"/>
    <property type="match status" value="1"/>
</dbReference>
<dbReference type="EMBL" id="MKIP01000031">
    <property type="protein sequence ID" value="OLP61665.1"/>
    <property type="molecule type" value="Genomic_DNA"/>
</dbReference>
<dbReference type="SUPFAM" id="SSF55073">
    <property type="entry name" value="Nucleotide cyclase"/>
    <property type="match status" value="1"/>
</dbReference>
<dbReference type="InterPro" id="IPR000160">
    <property type="entry name" value="GGDEF_dom"/>
</dbReference>
<keyword evidence="6" id="KW-1185">Reference proteome</keyword>
<proteinExistence type="predicted"/>
<evidence type="ECO:0000256" key="1">
    <source>
        <dbReference type="ARBA" id="ARBA00012528"/>
    </source>
</evidence>
<comment type="caution">
    <text evidence="5">The sequence shown here is derived from an EMBL/GenBank/DDBJ whole genome shotgun (WGS) entry which is preliminary data.</text>
</comment>
<feature type="transmembrane region" description="Helical" evidence="3">
    <location>
        <begin position="16"/>
        <end position="37"/>
    </location>
</feature>
<evidence type="ECO:0000259" key="4">
    <source>
        <dbReference type="PROSITE" id="PS50887"/>
    </source>
</evidence>
<reference evidence="5 6" key="1">
    <citation type="submission" date="2016-09" db="EMBL/GenBank/DDBJ databases">
        <title>Rhizobium sp. nov., a novel species isolated from the rice rhizosphere.</title>
        <authorList>
            <person name="Zhao J."/>
            <person name="Zhang X."/>
        </authorList>
    </citation>
    <scope>NUCLEOTIDE SEQUENCE [LARGE SCALE GENOMIC DNA]</scope>
    <source>
        <strain evidence="5 6">1.7048</strain>
    </source>
</reference>
<keyword evidence="3" id="KW-0472">Membrane</keyword>
<keyword evidence="3" id="KW-0812">Transmembrane</keyword>
<evidence type="ECO:0000313" key="5">
    <source>
        <dbReference type="EMBL" id="OLP61665.1"/>
    </source>
</evidence>
<dbReference type="InterPro" id="IPR043128">
    <property type="entry name" value="Rev_trsase/Diguanyl_cyclase"/>
</dbReference>
<protein>
    <recommendedName>
        <fullName evidence="1">diguanylate cyclase</fullName>
        <ecNumber evidence="1">2.7.7.65</ecNumber>
    </recommendedName>
</protein>
<dbReference type="InterPro" id="IPR050469">
    <property type="entry name" value="Diguanylate_Cyclase"/>
</dbReference>
<feature type="transmembrane region" description="Helical" evidence="3">
    <location>
        <begin position="324"/>
        <end position="347"/>
    </location>
</feature>
<dbReference type="PANTHER" id="PTHR45138:SF9">
    <property type="entry name" value="DIGUANYLATE CYCLASE DGCM-RELATED"/>
    <property type="match status" value="1"/>
</dbReference>
<name>A0A1Q9B109_9HYPH</name>
<feature type="domain" description="GGDEF" evidence="4">
    <location>
        <begin position="441"/>
        <end position="578"/>
    </location>
</feature>
<evidence type="ECO:0000313" key="6">
    <source>
        <dbReference type="Proteomes" id="UP000186364"/>
    </source>
</evidence>
<dbReference type="EC" id="2.7.7.65" evidence="1"/>
<evidence type="ECO:0000256" key="3">
    <source>
        <dbReference type="SAM" id="Phobius"/>
    </source>
</evidence>
<dbReference type="SMART" id="SM00267">
    <property type="entry name" value="GGDEF"/>
    <property type="match status" value="1"/>
</dbReference>